<dbReference type="GO" id="GO:0016020">
    <property type="term" value="C:membrane"/>
    <property type="evidence" value="ECO:0007669"/>
    <property type="project" value="InterPro"/>
</dbReference>
<evidence type="ECO:0000256" key="5">
    <source>
        <dbReference type="SAM" id="SignalP"/>
    </source>
</evidence>
<evidence type="ECO:0000313" key="8">
    <source>
        <dbReference type="Proteomes" id="UP000501168"/>
    </source>
</evidence>
<evidence type="ECO:0000313" key="7">
    <source>
        <dbReference type="EMBL" id="QIQ20351.1"/>
    </source>
</evidence>
<feature type="chain" id="PRO_5026330378" evidence="5">
    <location>
        <begin position="27"/>
        <end position="334"/>
    </location>
</feature>
<dbReference type="SUPFAM" id="SSF53850">
    <property type="entry name" value="Periplasmic binding protein-like II"/>
    <property type="match status" value="1"/>
</dbReference>
<comment type="subcellular location">
    <subcellularLocation>
        <location evidence="1">Periplasm</location>
    </subcellularLocation>
</comment>
<dbReference type="NCBIfam" id="TIGR01728">
    <property type="entry name" value="SsuA_fam"/>
    <property type="match status" value="1"/>
</dbReference>
<dbReference type="PANTHER" id="PTHR30024:SF47">
    <property type="entry name" value="TAURINE-BINDING PERIPLASMIC PROTEIN"/>
    <property type="match status" value="1"/>
</dbReference>
<dbReference type="GO" id="GO:0042626">
    <property type="term" value="F:ATPase-coupled transmembrane transporter activity"/>
    <property type="evidence" value="ECO:0007669"/>
    <property type="project" value="InterPro"/>
</dbReference>
<dbReference type="CDD" id="cd13563">
    <property type="entry name" value="PBP2_SsuA_like_6"/>
    <property type="match status" value="1"/>
</dbReference>
<feature type="signal peptide" evidence="5">
    <location>
        <begin position="1"/>
        <end position="26"/>
    </location>
</feature>
<dbReference type="KEGG" id="orb:IPMB12_00845"/>
<dbReference type="GO" id="GO:0042597">
    <property type="term" value="C:periplasmic space"/>
    <property type="evidence" value="ECO:0007669"/>
    <property type="project" value="UniProtKB-SubCell"/>
</dbReference>
<evidence type="ECO:0000259" key="6">
    <source>
        <dbReference type="Pfam" id="PF09084"/>
    </source>
</evidence>
<dbReference type="Proteomes" id="UP000501168">
    <property type="component" value="Chromosome"/>
</dbReference>
<keyword evidence="3" id="KW-0813">Transport</keyword>
<dbReference type="EMBL" id="CP050253">
    <property type="protein sequence ID" value="QIQ20351.1"/>
    <property type="molecule type" value="Genomic_DNA"/>
</dbReference>
<dbReference type="InterPro" id="IPR010067">
    <property type="entry name" value="ABC_SsuA_sub-bd"/>
</dbReference>
<dbReference type="AlphaFoldDB" id="A0A6G9I814"/>
<dbReference type="InParanoid" id="A0A6G9I814"/>
<sequence>MKRSPFRYSITLLASLFMGTVFSASAALNTDNIQPESPTFKMGIQPWLGYGQWYVAQEKGLFSDNGLTQVEMLNFSEDKDINAALASGQIDGANVATHTAMSMVSAGLPVKIVLLLDTSQTADALIVDSSIKALADLKGKQVAYEEGTTSDILLRSAIEQAGLSWSDIIPVPMPAASAGSALIAKRVPAAVTYEPYLTVAHNTDPTVVTLFSGNDAPGIISDVFVVRDEVIEKRPNQVLALIKSWDSAVNYYNSHNADGRNIIAKGVGAEPEEVSSAFDGVRFYSVADNKAEFSGHFKQDIFSQILKAATDAEMMMSPVTFETVVDSQFVEAFK</sequence>
<gene>
    <name evidence="7" type="ORF">IPMB12_00845</name>
</gene>
<proteinExistence type="inferred from homology"/>
<dbReference type="FunCoup" id="A0A6G9I814">
    <property type="interactions" value="97"/>
</dbReference>
<evidence type="ECO:0000256" key="3">
    <source>
        <dbReference type="ARBA" id="ARBA00022448"/>
    </source>
</evidence>
<evidence type="ECO:0000256" key="1">
    <source>
        <dbReference type="ARBA" id="ARBA00004418"/>
    </source>
</evidence>
<dbReference type="InterPro" id="IPR015168">
    <property type="entry name" value="SsuA/THI5"/>
</dbReference>
<feature type="domain" description="SsuA/THI5-like" evidence="6">
    <location>
        <begin position="53"/>
        <end position="253"/>
    </location>
</feature>
<dbReference type="RefSeq" id="WP_166914014.1">
    <property type="nucleotide sequence ID" value="NZ_CP050253.1"/>
</dbReference>
<evidence type="ECO:0000256" key="2">
    <source>
        <dbReference type="ARBA" id="ARBA00010742"/>
    </source>
</evidence>
<reference evidence="7 8" key="1">
    <citation type="submission" date="2020-03" db="EMBL/GenBank/DDBJ databases">
        <title>Complete genome sequence of Orbus sp. IPMB12 (BCRC 80908).</title>
        <authorList>
            <person name="Lo W.-S."/>
            <person name="Chang T.-H."/>
            <person name="Kuo C.-H."/>
        </authorList>
    </citation>
    <scope>NUCLEOTIDE SEQUENCE [LARGE SCALE GENOMIC DNA]</scope>
    <source>
        <strain evidence="7 8">IPMB12</strain>
    </source>
</reference>
<name>A0A6G9I814_9GAMM</name>
<dbReference type="Gene3D" id="3.40.190.10">
    <property type="entry name" value="Periplasmic binding protein-like II"/>
    <property type="match status" value="2"/>
</dbReference>
<dbReference type="PANTHER" id="PTHR30024">
    <property type="entry name" value="ALIPHATIC SULFONATES-BINDING PROTEIN-RELATED"/>
    <property type="match status" value="1"/>
</dbReference>
<organism evidence="7 8">
    <name type="scientific">Zophobihabitans entericus</name>
    <dbReference type="NCBI Taxonomy" id="1635327"/>
    <lineage>
        <taxon>Bacteria</taxon>
        <taxon>Pseudomonadati</taxon>
        <taxon>Pseudomonadota</taxon>
        <taxon>Gammaproteobacteria</taxon>
        <taxon>Orbales</taxon>
        <taxon>Orbaceae</taxon>
        <taxon>Zophobihabitans</taxon>
    </lineage>
</organism>
<accession>A0A6G9I814</accession>
<comment type="similarity">
    <text evidence="2">Belongs to the bacterial solute-binding protein SsuA/TauA family.</text>
</comment>
<protein>
    <submittedName>
        <fullName evidence="7">ABC transporter substrate-binding protein</fullName>
    </submittedName>
</protein>
<evidence type="ECO:0000256" key="4">
    <source>
        <dbReference type="ARBA" id="ARBA00022729"/>
    </source>
</evidence>
<keyword evidence="4 5" id="KW-0732">Signal</keyword>
<keyword evidence="8" id="KW-1185">Reference proteome</keyword>
<dbReference type="Pfam" id="PF09084">
    <property type="entry name" value="NMT1"/>
    <property type="match status" value="1"/>
</dbReference>